<keyword evidence="3" id="KW-1185">Reference proteome</keyword>
<dbReference type="Pfam" id="PF03732">
    <property type="entry name" value="Retrotrans_gag"/>
    <property type="match status" value="1"/>
</dbReference>
<protein>
    <recommendedName>
        <fullName evidence="1">Retrotransposon gag domain-containing protein</fullName>
    </recommendedName>
</protein>
<dbReference type="OMA" id="AMNISDH"/>
<evidence type="ECO:0000259" key="1">
    <source>
        <dbReference type="Pfam" id="PF03732"/>
    </source>
</evidence>
<sequence length="150" mass="17476">PQPFDGSSGKFREFLSDLRLCFLADPVQFDTNRKCIIFALSYMKGGSAHAWAMNISDHYARGEEVWVTWMQFEVALRGRFVMVDRKVEAQEKLRSLQQSGHPAEVFFDKFEAQRPYSGFNNDACVNLVRYNLDRCLVDAIYNQNELPHQW</sequence>
<dbReference type="Proteomes" id="UP000054270">
    <property type="component" value="Unassembled WGS sequence"/>
</dbReference>
<evidence type="ECO:0000313" key="3">
    <source>
        <dbReference type="Proteomes" id="UP000054270"/>
    </source>
</evidence>
<dbReference type="STRING" id="945553.A0A0D2N7Z2"/>
<proteinExistence type="predicted"/>
<accession>A0A0D2N7Z2</accession>
<dbReference type="InterPro" id="IPR005162">
    <property type="entry name" value="Retrotrans_gag_dom"/>
</dbReference>
<evidence type="ECO:0000313" key="2">
    <source>
        <dbReference type="EMBL" id="KJA12886.1"/>
    </source>
</evidence>
<gene>
    <name evidence="2" type="ORF">HYPSUDRAFT_94432</name>
</gene>
<reference evidence="3" key="1">
    <citation type="submission" date="2014-04" db="EMBL/GenBank/DDBJ databases">
        <title>Evolutionary Origins and Diversification of the Mycorrhizal Mutualists.</title>
        <authorList>
            <consortium name="DOE Joint Genome Institute"/>
            <consortium name="Mycorrhizal Genomics Consortium"/>
            <person name="Kohler A."/>
            <person name="Kuo A."/>
            <person name="Nagy L.G."/>
            <person name="Floudas D."/>
            <person name="Copeland A."/>
            <person name="Barry K.W."/>
            <person name="Cichocki N."/>
            <person name="Veneault-Fourrey C."/>
            <person name="LaButti K."/>
            <person name="Lindquist E.A."/>
            <person name="Lipzen A."/>
            <person name="Lundell T."/>
            <person name="Morin E."/>
            <person name="Murat C."/>
            <person name="Riley R."/>
            <person name="Ohm R."/>
            <person name="Sun H."/>
            <person name="Tunlid A."/>
            <person name="Henrissat B."/>
            <person name="Grigoriev I.V."/>
            <person name="Hibbett D.S."/>
            <person name="Martin F."/>
        </authorList>
    </citation>
    <scope>NUCLEOTIDE SEQUENCE [LARGE SCALE GENOMIC DNA]</scope>
    <source>
        <strain evidence="3">FD-334 SS-4</strain>
    </source>
</reference>
<dbReference type="AlphaFoldDB" id="A0A0D2N7Z2"/>
<dbReference type="OrthoDB" id="3253683at2759"/>
<feature type="non-terminal residue" evidence="2">
    <location>
        <position position="1"/>
    </location>
</feature>
<organism evidence="2 3">
    <name type="scientific">Hypholoma sublateritium (strain FD-334 SS-4)</name>
    <dbReference type="NCBI Taxonomy" id="945553"/>
    <lineage>
        <taxon>Eukaryota</taxon>
        <taxon>Fungi</taxon>
        <taxon>Dikarya</taxon>
        <taxon>Basidiomycota</taxon>
        <taxon>Agaricomycotina</taxon>
        <taxon>Agaricomycetes</taxon>
        <taxon>Agaricomycetidae</taxon>
        <taxon>Agaricales</taxon>
        <taxon>Agaricineae</taxon>
        <taxon>Strophariaceae</taxon>
        <taxon>Hypholoma</taxon>
    </lineage>
</organism>
<feature type="non-terminal residue" evidence="2">
    <location>
        <position position="150"/>
    </location>
</feature>
<dbReference type="EMBL" id="KN817855">
    <property type="protein sequence ID" value="KJA12886.1"/>
    <property type="molecule type" value="Genomic_DNA"/>
</dbReference>
<feature type="domain" description="Retrotransposon gag" evidence="1">
    <location>
        <begin position="45"/>
        <end position="121"/>
    </location>
</feature>
<name>A0A0D2N7Z2_HYPSF</name>